<sequence>MLQTNNAVYRILAAPTPLYYETKLAHLSKYYIRCSVFCIKSHPGFSVI</sequence>
<dbReference type="EMBL" id="JX430448">
    <property type="protein sequence ID" value="AGC23680.1"/>
    <property type="molecule type" value="Genomic_DNA"/>
</dbReference>
<proteinExistence type="predicted"/>
<keyword evidence="1" id="KW-0614">Plasmid</keyword>
<protein>
    <submittedName>
        <fullName evidence="1">Uncharacterized protein</fullName>
    </submittedName>
</protein>
<evidence type="ECO:0000313" key="1">
    <source>
        <dbReference type="EMBL" id="AGC23680.1"/>
    </source>
</evidence>
<reference evidence="1" key="1">
    <citation type="journal article" date="2013" name="Antimicrob. Agents Chemother.">
        <title>Complete sequence of a bla(KPC-2)-harboring IncFII(K1) plasmid from a Klebsiella pneumoniae sequence type 258 strain.</title>
        <authorList>
            <person name="Chen L."/>
            <person name="Chavda K.D."/>
            <person name="Melano R.G."/>
            <person name="Jacobs M.R."/>
            <person name="Levi M.H."/>
            <person name="Bonomo R.A."/>
            <person name="Kreiswirth B.N."/>
        </authorList>
    </citation>
    <scope>NUCLEOTIDE SEQUENCE</scope>
    <source>
        <strain evidence="1">BK32179</strain>
        <plasmid evidence="1">pBK32179</plasmid>
    </source>
</reference>
<accession>L7SUY6</accession>
<name>L7SUY6_KLEPN</name>
<dbReference type="SMR" id="L7SUY6"/>
<organism evidence="1">
    <name type="scientific">Klebsiella pneumoniae</name>
    <dbReference type="NCBI Taxonomy" id="573"/>
    <lineage>
        <taxon>Bacteria</taxon>
        <taxon>Pseudomonadati</taxon>
        <taxon>Pseudomonadota</taxon>
        <taxon>Gammaproteobacteria</taxon>
        <taxon>Enterobacterales</taxon>
        <taxon>Enterobacteriaceae</taxon>
        <taxon>Klebsiella/Raoultella group</taxon>
        <taxon>Klebsiella</taxon>
        <taxon>Klebsiella pneumoniae complex</taxon>
    </lineage>
</organism>
<dbReference type="AlphaFoldDB" id="L7SUY6"/>
<geneLocation type="plasmid" evidence="1">
    <name>pBK32179</name>
</geneLocation>